<comment type="caution">
    <text evidence="3">The sequence shown here is derived from an EMBL/GenBank/DDBJ whole genome shotgun (WGS) entry which is preliminary data.</text>
</comment>
<dbReference type="InterPro" id="IPR006674">
    <property type="entry name" value="HD_domain"/>
</dbReference>
<evidence type="ECO:0000313" key="4">
    <source>
        <dbReference type="Proteomes" id="UP000178656"/>
    </source>
</evidence>
<dbReference type="GO" id="GO:0016787">
    <property type="term" value="F:hydrolase activity"/>
    <property type="evidence" value="ECO:0007669"/>
    <property type="project" value="UniProtKB-KW"/>
</dbReference>
<dbReference type="InterPro" id="IPR012340">
    <property type="entry name" value="NA-bd_OB-fold"/>
</dbReference>
<feature type="domain" description="HD" evidence="2">
    <location>
        <begin position="193"/>
        <end position="317"/>
    </location>
</feature>
<dbReference type="InterPro" id="IPR050798">
    <property type="entry name" value="YhaM_exoribonuc/phosphodiest"/>
</dbReference>
<dbReference type="Gene3D" id="1.10.3210.10">
    <property type="entry name" value="Hypothetical protein af1432"/>
    <property type="match status" value="1"/>
</dbReference>
<dbReference type="AlphaFoldDB" id="A0A1F5TAZ9"/>
<evidence type="ECO:0000313" key="3">
    <source>
        <dbReference type="EMBL" id="OGF36148.1"/>
    </source>
</evidence>
<organism evidence="3 4">
    <name type="scientific">Candidatus Falkowbacteria bacterium RIFOXYC2_FULL_48_21</name>
    <dbReference type="NCBI Taxonomy" id="1798005"/>
    <lineage>
        <taxon>Bacteria</taxon>
        <taxon>Candidatus Falkowiibacteriota</taxon>
    </lineage>
</organism>
<reference evidence="3 4" key="1">
    <citation type="journal article" date="2016" name="Nat. Commun.">
        <title>Thousands of microbial genomes shed light on interconnected biogeochemical processes in an aquifer system.</title>
        <authorList>
            <person name="Anantharaman K."/>
            <person name="Brown C.T."/>
            <person name="Hug L.A."/>
            <person name="Sharon I."/>
            <person name="Castelle C.J."/>
            <person name="Probst A.J."/>
            <person name="Thomas B.C."/>
            <person name="Singh A."/>
            <person name="Wilkins M.J."/>
            <person name="Karaoz U."/>
            <person name="Brodie E.L."/>
            <person name="Williams K.H."/>
            <person name="Hubbard S.S."/>
            <person name="Banfield J.F."/>
        </authorList>
    </citation>
    <scope>NUCLEOTIDE SEQUENCE [LARGE SCALE GENOMIC DNA]</scope>
</reference>
<name>A0A1F5TAZ9_9BACT</name>
<dbReference type="PANTHER" id="PTHR37294:SF1">
    <property type="entry name" value="3'-5' EXORIBONUCLEASE YHAM"/>
    <property type="match status" value="1"/>
</dbReference>
<dbReference type="GO" id="GO:0031125">
    <property type="term" value="P:rRNA 3'-end processing"/>
    <property type="evidence" value="ECO:0007669"/>
    <property type="project" value="TreeGrafter"/>
</dbReference>
<keyword evidence="1" id="KW-0378">Hydrolase</keyword>
<evidence type="ECO:0000256" key="1">
    <source>
        <dbReference type="ARBA" id="ARBA00022801"/>
    </source>
</evidence>
<dbReference type="PANTHER" id="PTHR37294">
    <property type="entry name" value="3'-5' EXORIBONUCLEASE YHAM"/>
    <property type="match status" value="1"/>
</dbReference>
<gene>
    <name evidence="3" type="ORF">A2482_02660</name>
</gene>
<proteinExistence type="predicted"/>
<sequence length="333" mass="37491">MNEKTSQFTGKHKLDGTWVSELEKKVGLSVYERFAVCDKPTSSATKKGDAFLTVELGDKTGHVKLKIWNVPRYETDKALAHFEQGKVYVFEAQVHEYKERAELHMNWPTNGCCLPWRCLETDFVMEDFCDVPSNRTTIPIPDMVRYLRGVIAGIKHDGYRRILGYAFSEERLAIFSKWPASRKHHHACIGGLLQHVYEMLKLVEVMIALNPQLNADLLRTAIAFHDIGKLQEYTLGMHIGANDDAFAVGHMVIAVKEIFLCVMKAELDQAALDPKDVTSLEHLIMSHHGPVELGYGSAVSPKTPEAVALYRLDELSAQVNGAIWSKDAKPRKT</sequence>
<protein>
    <recommendedName>
        <fullName evidence="2">HD domain-containing protein</fullName>
    </recommendedName>
</protein>
<dbReference type="EMBL" id="MFGM01000038">
    <property type="protein sequence ID" value="OGF36148.1"/>
    <property type="molecule type" value="Genomic_DNA"/>
</dbReference>
<dbReference type="Proteomes" id="UP000178656">
    <property type="component" value="Unassembled WGS sequence"/>
</dbReference>
<evidence type="ECO:0000259" key="2">
    <source>
        <dbReference type="Pfam" id="PF01966"/>
    </source>
</evidence>
<dbReference type="Gene3D" id="2.40.50.140">
    <property type="entry name" value="Nucleic acid-binding proteins"/>
    <property type="match status" value="1"/>
</dbReference>
<dbReference type="Pfam" id="PF01966">
    <property type="entry name" value="HD"/>
    <property type="match status" value="1"/>
</dbReference>
<accession>A0A1F5TAZ9</accession>
<dbReference type="SUPFAM" id="SSF109604">
    <property type="entry name" value="HD-domain/PDEase-like"/>
    <property type="match status" value="1"/>
</dbReference>